<evidence type="ECO:0000313" key="1">
    <source>
        <dbReference type="EMBL" id="TGY80657.1"/>
    </source>
</evidence>
<reference evidence="1" key="1">
    <citation type="submission" date="2019-04" db="EMBL/GenBank/DDBJ databases">
        <title>Microbes associate with the intestines of laboratory mice.</title>
        <authorList>
            <person name="Navarre W."/>
            <person name="Wong E."/>
            <person name="Huang K."/>
            <person name="Tropini C."/>
            <person name="Ng K."/>
            <person name="Yu B."/>
        </authorList>
    </citation>
    <scope>NUCLEOTIDE SEQUENCE</scope>
    <source>
        <strain evidence="1">NM04_E33</strain>
    </source>
</reference>
<protein>
    <submittedName>
        <fullName evidence="1">Uncharacterized protein</fullName>
    </submittedName>
</protein>
<dbReference type="EMBL" id="SRYB01000002">
    <property type="protein sequence ID" value="TGY80657.1"/>
    <property type="molecule type" value="Genomic_DNA"/>
</dbReference>
<evidence type="ECO:0000313" key="2">
    <source>
        <dbReference type="Proteomes" id="UP000306319"/>
    </source>
</evidence>
<organism evidence="1 2">
    <name type="scientific">Lepagella muris</name>
    <dbReference type="NCBI Taxonomy" id="3032870"/>
    <lineage>
        <taxon>Bacteria</taxon>
        <taxon>Pseudomonadati</taxon>
        <taxon>Bacteroidota</taxon>
        <taxon>Bacteroidia</taxon>
        <taxon>Bacteroidales</taxon>
        <taxon>Muribaculaceae</taxon>
        <taxon>Lepagella</taxon>
    </lineage>
</organism>
<comment type="caution">
    <text evidence="1">The sequence shown here is derived from an EMBL/GenBank/DDBJ whole genome shotgun (WGS) entry which is preliminary data.</text>
</comment>
<gene>
    <name evidence="1" type="ORF">E5331_02750</name>
</gene>
<proteinExistence type="predicted"/>
<name>A0AC61RJY1_9BACT</name>
<sequence length="439" mass="50373">MKRIILSIALILAMCNMTLTSFAASTENRSDFKNSESLGRIHKRLADGFKLLRQQVVKSPDGFIKYPYLIPAGFYSQLWDWDAFFMANHFISKGEPEYMKNWVLTFSQGIDKDGYVAGCMTSKGPRQAYSGKFAMKPFLSQGAYQYSKATGDWEWIRPIYNDLERVLDYRRSTQLDSISGLYFWEIAMQSGADNNPALNYFKDDSRSFISVDASAFQYGEILAQAAIAEKLGMKADATRLRKEALGIKTALNEICWNEDDGCYYNVDRDSHEQYKRVGYSTFVPLFYRMAPEDRGRRMISRYMLEEKHMKAPHGFRSLSASDVDYNNKNIIVPFSNWQGPIWGITSYIYSVGLHYYGFDEDVAWMAEKVGGLMAKDLDEYGTMHETYHAETGEPLAPSNFKYRNPDGSIQGFVSWNLCMENILEGLLQGKWMLLDIDDM</sequence>
<dbReference type="Proteomes" id="UP000306319">
    <property type="component" value="Unassembled WGS sequence"/>
</dbReference>
<accession>A0AC61RJY1</accession>
<keyword evidence="2" id="KW-1185">Reference proteome</keyword>